<name>B4VW41_9CYAN</name>
<gene>
    <name evidence="2" type="ORF">MC7420_5819</name>
</gene>
<dbReference type="STRING" id="118168.MC7420_5819"/>
<dbReference type="InterPro" id="IPR000477">
    <property type="entry name" value="RT_dom"/>
</dbReference>
<sequence>MSVNTPRFKNRSLTLDNCFQIPTMKKAWKQVRNGLRNQSILDLYDYYDFHVNKDRLIVIIRDQVVKGDYRPNNSYVIRREKKYGVCRHLQLPSADDAVVLQTLVNKLEPSIKDAQPSNRAFYSRSHTKPKSEADIDESFPYPWWELWPQFQKRIYEFSAEFKYVVVTDIANYYDNISFSILRNVISSYEKFDEGFLDFLFFMLEAFVWRPDYLPLSGLGLPQVEFDAPRLLAHSFLFEIDEYLSKETNNNFVRWMDDIDFGVNDIVKAKKILRDLDEILLTRGLRLNMGKTKILSSSKAKDYFLPDENRYLTIMSKRLDRKIRDGRSIKYEKQKIKSRFGDFLEKSREGRWDKVYKRYFTIASKAKDSFLEPYIAILNRMQQVDGLKSRYSKGFSFENCHNQFRIAIYLI</sequence>
<evidence type="ECO:0000259" key="1">
    <source>
        <dbReference type="PROSITE" id="PS50878"/>
    </source>
</evidence>
<evidence type="ECO:0000313" key="3">
    <source>
        <dbReference type="Proteomes" id="UP000003835"/>
    </source>
</evidence>
<organism evidence="2 3">
    <name type="scientific">Coleofasciculus chthonoplastes PCC 7420</name>
    <dbReference type="NCBI Taxonomy" id="118168"/>
    <lineage>
        <taxon>Bacteria</taxon>
        <taxon>Bacillati</taxon>
        <taxon>Cyanobacteriota</taxon>
        <taxon>Cyanophyceae</taxon>
        <taxon>Coleofasciculales</taxon>
        <taxon>Coleofasciculaceae</taxon>
        <taxon>Coleofasciculus</taxon>
    </lineage>
</organism>
<dbReference type="HOGENOM" id="CLU_670318_0_0_3"/>
<dbReference type="EMBL" id="DS989855">
    <property type="protein sequence ID" value="EDX73939.1"/>
    <property type="molecule type" value="Genomic_DNA"/>
</dbReference>
<dbReference type="AlphaFoldDB" id="B4VW41"/>
<dbReference type="RefSeq" id="WP_006102701.1">
    <property type="nucleotide sequence ID" value="NZ_DS989855.1"/>
</dbReference>
<dbReference type="Pfam" id="PF00078">
    <property type="entry name" value="RVT_1"/>
    <property type="match status" value="1"/>
</dbReference>
<feature type="domain" description="Reverse transcriptase" evidence="1">
    <location>
        <begin position="1"/>
        <end position="315"/>
    </location>
</feature>
<dbReference type="eggNOG" id="COG3344">
    <property type="taxonomic scope" value="Bacteria"/>
</dbReference>
<protein>
    <recommendedName>
        <fullName evidence="1">Reverse transcriptase domain-containing protein</fullName>
    </recommendedName>
</protein>
<dbReference type="CDD" id="cd01646">
    <property type="entry name" value="RT_Bac_retron_I"/>
    <property type="match status" value="1"/>
</dbReference>
<evidence type="ECO:0000313" key="2">
    <source>
        <dbReference type="EMBL" id="EDX73939.1"/>
    </source>
</evidence>
<dbReference type="Proteomes" id="UP000003835">
    <property type="component" value="Unassembled WGS sequence"/>
</dbReference>
<dbReference type="PROSITE" id="PS50878">
    <property type="entry name" value="RT_POL"/>
    <property type="match status" value="1"/>
</dbReference>
<proteinExistence type="predicted"/>
<accession>B4VW41</accession>
<keyword evidence="3" id="KW-1185">Reference proteome</keyword>
<reference evidence="2 3" key="1">
    <citation type="submission" date="2008-07" db="EMBL/GenBank/DDBJ databases">
        <authorList>
            <person name="Tandeau de Marsac N."/>
            <person name="Ferriera S."/>
            <person name="Johnson J."/>
            <person name="Kravitz S."/>
            <person name="Beeson K."/>
            <person name="Sutton G."/>
            <person name="Rogers Y.-H."/>
            <person name="Friedman R."/>
            <person name="Frazier M."/>
            <person name="Venter J.C."/>
        </authorList>
    </citation>
    <scope>NUCLEOTIDE SEQUENCE [LARGE SCALE GENOMIC DNA]</scope>
    <source>
        <strain evidence="2 3">PCC 7420</strain>
    </source>
</reference>